<organism evidence="10 11">
    <name type="scientific">Gambusia affinis</name>
    <name type="common">Western mosquitofish</name>
    <name type="synonym">Heterandria affinis</name>
    <dbReference type="NCBI Taxonomy" id="33528"/>
    <lineage>
        <taxon>Eukaryota</taxon>
        <taxon>Metazoa</taxon>
        <taxon>Chordata</taxon>
        <taxon>Craniata</taxon>
        <taxon>Vertebrata</taxon>
        <taxon>Euteleostomi</taxon>
        <taxon>Actinopterygii</taxon>
        <taxon>Neopterygii</taxon>
        <taxon>Teleostei</taxon>
        <taxon>Neoteleostei</taxon>
        <taxon>Acanthomorphata</taxon>
        <taxon>Ovalentaria</taxon>
        <taxon>Atherinomorphae</taxon>
        <taxon>Cyprinodontiformes</taxon>
        <taxon>Poeciliidae</taxon>
        <taxon>Poeciliinae</taxon>
        <taxon>Gambusia</taxon>
    </lineage>
</organism>
<dbReference type="InterPro" id="IPR014352">
    <property type="entry name" value="FERM/acyl-CoA-bd_prot_sf"/>
</dbReference>
<evidence type="ECO:0000256" key="2">
    <source>
        <dbReference type="ARBA" id="ARBA00004555"/>
    </source>
</evidence>
<evidence type="ECO:0000259" key="9">
    <source>
        <dbReference type="PROSITE" id="PS51228"/>
    </source>
</evidence>
<dbReference type="PRINTS" id="PR00689">
    <property type="entry name" value="ACOABINDINGP"/>
</dbReference>
<evidence type="ECO:0000256" key="1">
    <source>
        <dbReference type="ARBA" id="ARBA00004240"/>
    </source>
</evidence>
<keyword evidence="4" id="KW-0813">Transport</keyword>
<sequence length="87" mass="9673">MVAYFCGPFEYIDGHQIRLEGQKSFQGTHSSSSHWLTVVTKVDHIVLVANFDVAAAEVKQLKAKPSDDEMLLLYSLFKQATVGDVNT</sequence>
<dbReference type="GO" id="GO:0005794">
    <property type="term" value="C:Golgi apparatus"/>
    <property type="evidence" value="ECO:0007669"/>
    <property type="project" value="UniProtKB-SubCell"/>
</dbReference>
<keyword evidence="6" id="KW-0333">Golgi apparatus</keyword>
<dbReference type="GO" id="GO:0005783">
    <property type="term" value="C:endoplasmic reticulum"/>
    <property type="evidence" value="ECO:0007669"/>
    <property type="project" value="UniProtKB-SubCell"/>
</dbReference>
<evidence type="ECO:0000256" key="6">
    <source>
        <dbReference type="ARBA" id="ARBA00023034"/>
    </source>
</evidence>
<dbReference type="PROSITE" id="PS51228">
    <property type="entry name" value="ACB_2"/>
    <property type="match status" value="1"/>
</dbReference>
<evidence type="ECO:0000313" key="11">
    <source>
        <dbReference type="Proteomes" id="UP000250572"/>
    </source>
</evidence>
<gene>
    <name evidence="10" type="ORF">CCH79_00019966</name>
</gene>
<evidence type="ECO:0000256" key="5">
    <source>
        <dbReference type="ARBA" id="ARBA00022824"/>
    </source>
</evidence>
<feature type="domain" description="ACB" evidence="9">
    <location>
        <begin position="47"/>
        <end position="87"/>
    </location>
</feature>
<dbReference type="AlphaFoldDB" id="A0A315VAZ4"/>
<proteinExistence type="inferred from homology"/>
<dbReference type="PANTHER" id="PTHR23310">
    <property type="entry name" value="ACYL-COA-BINDING PROTEIN, ACBP"/>
    <property type="match status" value="1"/>
</dbReference>
<dbReference type="Proteomes" id="UP000250572">
    <property type="component" value="Unassembled WGS sequence"/>
</dbReference>
<dbReference type="GO" id="GO:0000062">
    <property type="term" value="F:fatty-acyl-CoA binding"/>
    <property type="evidence" value="ECO:0007669"/>
    <property type="project" value="InterPro"/>
</dbReference>
<dbReference type="Pfam" id="PF00887">
    <property type="entry name" value="ACBP"/>
    <property type="match status" value="1"/>
</dbReference>
<dbReference type="EMBL" id="NHOQ01001941">
    <property type="protein sequence ID" value="PWA20560.1"/>
    <property type="molecule type" value="Genomic_DNA"/>
</dbReference>
<dbReference type="InterPro" id="IPR000582">
    <property type="entry name" value="Acyl-CoA-binding_protein"/>
</dbReference>
<reference evidence="10 11" key="1">
    <citation type="journal article" date="2018" name="G3 (Bethesda)">
        <title>A High-Quality Reference Genome for the Invasive Mosquitofish Gambusia affinis Using a Chicago Library.</title>
        <authorList>
            <person name="Hoffberg S.L."/>
            <person name="Troendle N.J."/>
            <person name="Glenn T.C."/>
            <person name="Mahmud O."/>
            <person name="Louha S."/>
            <person name="Chalopin D."/>
            <person name="Bennetzen J.L."/>
            <person name="Mauricio R."/>
        </authorList>
    </citation>
    <scope>NUCLEOTIDE SEQUENCE [LARGE SCALE GENOMIC DNA]</scope>
    <source>
        <strain evidence="10">NE01/NJP1002.9</strain>
        <tissue evidence="10">Muscle</tissue>
    </source>
</reference>
<dbReference type="PANTHER" id="PTHR23310:SF54">
    <property type="entry name" value="ACYL-COA-BINDING PROTEIN"/>
    <property type="match status" value="1"/>
</dbReference>
<comment type="subcellular location">
    <subcellularLocation>
        <location evidence="1">Endoplasmic reticulum</location>
    </subcellularLocation>
    <subcellularLocation>
        <location evidence="2">Golgi apparatus</location>
    </subcellularLocation>
</comment>
<evidence type="ECO:0000313" key="10">
    <source>
        <dbReference type="EMBL" id="PWA20560.1"/>
    </source>
</evidence>
<keyword evidence="11" id="KW-1185">Reference proteome</keyword>
<evidence type="ECO:0000256" key="4">
    <source>
        <dbReference type="ARBA" id="ARBA00022448"/>
    </source>
</evidence>
<keyword evidence="5" id="KW-0256">Endoplasmic reticulum</keyword>
<dbReference type="SUPFAM" id="SSF47027">
    <property type="entry name" value="Acyl-CoA binding protein"/>
    <property type="match status" value="1"/>
</dbReference>
<evidence type="ECO:0000256" key="3">
    <source>
        <dbReference type="ARBA" id="ARBA00005567"/>
    </source>
</evidence>
<evidence type="ECO:0000256" key="7">
    <source>
        <dbReference type="ARBA" id="ARBA00023121"/>
    </source>
</evidence>
<dbReference type="InterPro" id="IPR022408">
    <property type="entry name" value="Acyl-CoA-binding_prot_CS"/>
</dbReference>
<name>A0A315VAZ4_GAMAF</name>
<comment type="similarity">
    <text evidence="3">Belongs to the ACBP family.</text>
</comment>
<dbReference type="PROSITE" id="PS00880">
    <property type="entry name" value="ACB_1"/>
    <property type="match status" value="1"/>
</dbReference>
<protein>
    <recommendedName>
        <fullName evidence="8">Acyl-CoA-binding protein</fullName>
    </recommendedName>
</protein>
<keyword evidence="7" id="KW-0446">Lipid-binding</keyword>
<dbReference type="STRING" id="33528.ENSGAFP00000016761"/>
<dbReference type="GO" id="GO:0006631">
    <property type="term" value="P:fatty acid metabolic process"/>
    <property type="evidence" value="ECO:0007669"/>
    <property type="project" value="TreeGrafter"/>
</dbReference>
<dbReference type="InterPro" id="IPR035984">
    <property type="entry name" value="Acyl-CoA-binding_sf"/>
</dbReference>
<dbReference type="Gene3D" id="1.20.80.10">
    <property type="match status" value="1"/>
</dbReference>
<accession>A0A315VAZ4</accession>
<comment type="caution">
    <text evidence="10">The sequence shown here is derived from an EMBL/GenBank/DDBJ whole genome shotgun (WGS) entry which is preliminary data.</text>
</comment>
<evidence type="ECO:0000256" key="8">
    <source>
        <dbReference type="ARBA" id="ARBA00039735"/>
    </source>
</evidence>
<feature type="non-terminal residue" evidence="10">
    <location>
        <position position="87"/>
    </location>
</feature>